<organism evidence="1 2">
    <name type="scientific">Peptoniphilus ovalis</name>
    <dbReference type="NCBI Taxonomy" id="2841503"/>
    <lineage>
        <taxon>Bacteria</taxon>
        <taxon>Bacillati</taxon>
        <taxon>Bacillota</taxon>
        <taxon>Tissierellia</taxon>
        <taxon>Tissierellales</taxon>
        <taxon>Peptoniphilaceae</taxon>
        <taxon>Peptoniphilus</taxon>
    </lineage>
</organism>
<gene>
    <name evidence="1" type="ORF">KQI68_06725</name>
</gene>
<proteinExistence type="predicted"/>
<reference evidence="1 2" key="1">
    <citation type="submission" date="2021-06" db="EMBL/GenBank/DDBJ databases">
        <authorList>
            <person name="Sun Q."/>
            <person name="Li D."/>
        </authorList>
    </citation>
    <scope>NUCLEOTIDE SEQUENCE [LARGE SCALE GENOMIC DNA]</scope>
    <source>
        <strain evidence="1 2">MSJ-1</strain>
    </source>
</reference>
<dbReference type="EMBL" id="JAHLQO010000004">
    <property type="protein sequence ID" value="MBU5669532.1"/>
    <property type="molecule type" value="Genomic_DNA"/>
</dbReference>
<comment type="caution">
    <text evidence="1">The sequence shown here is derived from an EMBL/GenBank/DDBJ whole genome shotgun (WGS) entry which is preliminary data.</text>
</comment>
<name>A0ABS6FH80_9FIRM</name>
<sequence>MMNPINPLINKIEDNNKDLLQETMNLLVEKFNSELKKGNIEIKSTNEFTRLATLMLQMRGEIVTEEVIRMPDISNSDEKIMDKLYNSLINTINDTHDEENKS</sequence>
<protein>
    <submittedName>
        <fullName evidence="1">Uncharacterized protein</fullName>
    </submittedName>
</protein>
<accession>A0ABS6FH80</accession>
<evidence type="ECO:0000313" key="1">
    <source>
        <dbReference type="EMBL" id="MBU5669532.1"/>
    </source>
</evidence>
<dbReference type="RefSeq" id="WP_216549364.1">
    <property type="nucleotide sequence ID" value="NZ_JAHLQO010000004.1"/>
</dbReference>
<dbReference type="Proteomes" id="UP000783742">
    <property type="component" value="Unassembled WGS sequence"/>
</dbReference>
<keyword evidence="2" id="KW-1185">Reference proteome</keyword>
<evidence type="ECO:0000313" key="2">
    <source>
        <dbReference type="Proteomes" id="UP000783742"/>
    </source>
</evidence>